<sequence>MFRTPWDFISVSNNVIATPDYSQGRLTSKEHNCSGIGLNAQAEGRPVTIGQIVLSVVIGVQRRPYHPILVTSMER</sequence>
<keyword evidence="2" id="KW-1185">Reference proteome</keyword>
<gene>
    <name evidence="1" type="ORF">RRG08_019614</name>
</gene>
<dbReference type="EMBL" id="JAWDGP010001071">
    <property type="protein sequence ID" value="KAK3795340.1"/>
    <property type="molecule type" value="Genomic_DNA"/>
</dbReference>
<proteinExistence type="predicted"/>
<evidence type="ECO:0000313" key="2">
    <source>
        <dbReference type="Proteomes" id="UP001283361"/>
    </source>
</evidence>
<reference evidence="1" key="1">
    <citation type="journal article" date="2023" name="G3 (Bethesda)">
        <title>A reference genome for the long-term kleptoplast-retaining sea slug Elysia crispata morphotype clarki.</title>
        <authorList>
            <person name="Eastman K.E."/>
            <person name="Pendleton A.L."/>
            <person name="Shaikh M.A."/>
            <person name="Suttiyut T."/>
            <person name="Ogas R."/>
            <person name="Tomko P."/>
            <person name="Gavelis G."/>
            <person name="Widhalm J.R."/>
            <person name="Wisecaver J.H."/>
        </authorList>
    </citation>
    <scope>NUCLEOTIDE SEQUENCE</scope>
    <source>
        <strain evidence="1">ECLA1</strain>
    </source>
</reference>
<name>A0AAE1AX44_9GAST</name>
<accession>A0AAE1AX44</accession>
<evidence type="ECO:0000313" key="1">
    <source>
        <dbReference type="EMBL" id="KAK3795340.1"/>
    </source>
</evidence>
<organism evidence="1 2">
    <name type="scientific">Elysia crispata</name>
    <name type="common">lettuce slug</name>
    <dbReference type="NCBI Taxonomy" id="231223"/>
    <lineage>
        <taxon>Eukaryota</taxon>
        <taxon>Metazoa</taxon>
        <taxon>Spiralia</taxon>
        <taxon>Lophotrochozoa</taxon>
        <taxon>Mollusca</taxon>
        <taxon>Gastropoda</taxon>
        <taxon>Heterobranchia</taxon>
        <taxon>Euthyneura</taxon>
        <taxon>Panpulmonata</taxon>
        <taxon>Sacoglossa</taxon>
        <taxon>Placobranchoidea</taxon>
        <taxon>Plakobranchidae</taxon>
        <taxon>Elysia</taxon>
    </lineage>
</organism>
<protein>
    <submittedName>
        <fullName evidence="1">Uncharacterized protein</fullName>
    </submittedName>
</protein>
<dbReference type="Proteomes" id="UP001283361">
    <property type="component" value="Unassembled WGS sequence"/>
</dbReference>
<comment type="caution">
    <text evidence="1">The sequence shown here is derived from an EMBL/GenBank/DDBJ whole genome shotgun (WGS) entry which is preliminary data.</text>
</comment>
<dbReference type="AlphaFoldDB" id="A0AAE1AX44"/>